<dbReference type="AlphaFoldDB" id="A0A1E1LSD9"/>
<reference evidence="2" key="1">
    <citation type="submission" date="2016-03" db="EMBL/GenBank/DDBJ databases">
        <authorList>
            <person name="Guldener U."/>
        </authorList>
    </citation>
    <scope>NUCLEOTIDE SEQUENCE [LARGE SCALE GENOMIC DNA]</scope>
    <source>
        <strain evidence="2">04CH-RAC-A.6.1</strain>
    </source>
</reference>
<evidence type="ECO:0000313" key="1">
    <source>
        <dbReference type="EMBL" id="CZT13385.1"/>
    </source>
</evidence>
<dbReference type="Proteomes" id="UP000178912">
    <property type="component" value="Unassembled WGS sequence"/>
</dbReference>
<dbReference type="OrthoDB" id="1046782at2759"/>
<evidence type="ECO:0000313" key="2">
    <source>
        <dbReference type="Proteomes" id="UP000178912"/>
    </source>
</evidence>
<accession>A0A1E1LSD9</accession>
<name>A0A1E1LSD9_9HELO</name>
<keyword evidence="2" id="KW-1185">Reference proteome</keyword>
<protein>
    <submittedName>
        <fullName evidence="1">Uncharacterized protein</fullName>
    </submittedName>
</protein>
<gene>
    <name evidence="1" type="ORF">RAG0_16904</name>
</gene>
<proteinExistence type="predicted"/>
<sequence>MAVMDGKGISAMYNLNVQTHPFWFQIMLQDLRSNDAQFGEVSWIDSALWQMDKPEFACPISCLVDFGVVYRNHVSDETWTKTITQAPLTYSA</sequence>
<dbReference type="EMBL" id="FJUX01000189">
    <property type="protein sequence ID" value="CZT13385.1"/>
    <property type="molecule type" value="Genomic_DNA"/>
</dbReference>
<organism evidence="1 2">
    <name type="scientific">Rhynchosporium agropyri</name>
    <dbReference type="NCBI Taxonomy" id="914238"/>
    <lineage>
        <taxon>Eukaryota</taxon>
        <taxon>Fungi</taxon>
        <taxon>Dikarya</taxon>
        <taxon>Ascomycota</taxon>
        <taxon>Pezizomycotina</taxon>
        <taxon>Leotiomycetes</taxon>
        <taxon>Helotiales</taxon>
        <taxon>Ploettnerulaceae</taxon>
        <taxon>Rhynchosporium</taxon>
    </lineage>
</organism>